<gene>
    <name evidence="1" type="ORF">NOCA1240141</name>
</gene>
<evidence type="ECO:0000313" key="1">
    <source>
        <dbReference type="EMBL" id="CUR61038.1"/>
    </source>
</evidence>
<sequence>MVSTDELLHAEFEAAASAVAAARPEVDLETARELMVEAATMLHNSLALDSLSESDAAVVVRHLAADLTAVDPSTAVLARSLAVAEDPSGLDEPGVVAETYLVCAAVLGL</sequence>
<reference evidence="1" key="1">
    <citation type="submission" date="2015-08" db="EMBL/GenBank/DDBJ databases">
        <authorList>
            <person name="Babu N.S."/>
            <person name="Beckwith C.J."/>
            <person name="Beseler K.G."/>
            <person name="Brison A."/>
            <person name="Carone J.V."/>
            <person name="Caskin T.P."/>
            <person name="Diamond M."/>
            <person name="Durham M.E."/>
            <person name="Foxe J.M."/>
            <person name="Go M."/>
            <person name="Henderson B.A."/>
            <person name="Jones I.B."/>
            <person name="McGettigan J.A."/>
            <person name="Micheletti S.J."/>
            <person name="Nasrallah M.E."/>
            <person name="Ortiz D."/>
            <person name="Piller C.R."/>
            <person name="Privatt S.R."/>
            <person name="Schneider S.L."/>
            <person name="Sharp S."/>
            <person name="Smith T.C."/>
            <person name="Stanton J.D."/>
            <person name="Ullery H.E."/>
            <person name="Wilson R.J."/>
            <person name="Serrano M.G."/>
            <person name="Buck G."/>
            <person name="Lee V."/>
            <person name="Wang Y."/>
            <person name="Carvalho R."/>
            <person name="Voegtly L."/>
            <person name="Shi R."/>
            <person name="Duckworth R."/>
            <person name="Johnson A."/>
            <person name="Loviza R."/>
            <person name="Walstead R."/>
            <person name="Shah Z."/>
            <person name="Kiflezghi M."/>
            <person name="Wade K."/>
            <person name="Ball S.L."/>
            <person name="Bradley K.W."/>
            <person name="Asai D.J."/>
            <person name="Bowman C.A."/>
            <person name="Russell D.A."/>
            <person name="Pope W.H."/>
            <person name="Jacobs-Sera D."/>
            <person name="Hendrix R.W."/>
            <person name="Hatfull G.F."/>
        </authorList>
    </citation>
    <scope>NUCLEOTIDE SEQUENCE</scope>
</reference>
<dbReference type="AlphaFoldDB" id="A0A2P2CGB8"/>
<accession>A0A2P2CGB8</accession>
<proteinExistence type="predicted"/>
<organism evidence="1">
    <name type="scientific">metagenome</name>
    <dbReference type="NCBI Taxonomy" id="256318"/>
    <lineage>
        <taxon>unclassified sequences</taxon>
        <taxon>metagenomes</taxon>
    </lineage>
</organism>
<name>A0A2P2CGB8_9ZZZZ</name>
<dbReference type="EMBL" id="CZKB01000017">
    <property type="protein sequence ID" value="CUR61038.1"/>
    <property type="molecule type" value="Genomic_DNA"/>
</dbReference>
<protein>
    <submittedName>
        <fullName evidence="1">Uncharacterized protein</fullName>
    </submittedName>
</protein>